<dbReference type="NCBIfam" id="NF033550">
    <property type="entry name" value="transpos_ISL3"/>
    <property type="match status" value="1"/>
</dbReference>
<dbReference type="InterPro" id="IPR002560">
    <property type="entry name" value="Transposase_DDE"/>
</dbReference>
<dbReference type="AlphaFoldDB" id="W6MDC2"/>
<reference evidence="2" key="1">
    <citation type="submission" date="2013-07" db="EMBL/GenBank/DDBJ databases">
        <authorList>
            <person name="McIlroy S."/>
        </authorList>
    </citation>
    <scope>NUCLEOTIDE SEQUENCE [LARGE SCALE GENOMIC DNA]</scope>
    <source>
        <strain evidence="2">Run_A_D11</strain>
    </source>
</reference>
<dbReference type="EMBL" id="CBTJ020000120">
    <property type="protein sequence ID" value="CDI04805.1"/>
    <property type="molecule type" value="Genomic_DNA"/>
</dbReference>
<proteinExistence type="predicted"/>
<name>W6MDC2_9GAMM</name>
<evidence type="ECO:0000259" key="1">
    <source>
        <dbReference type="Pfam" id="PF01610"/>
    </source>
</evidence>
<keyword evidence="3" id="KW-1185">Reference proteome</keyword>
<accession>W6MDC2</accession>
<dbReference type="Pfam" id="PF01610">
    <property type="entry name" value="DDE_Tnp_ISL3"/>
    <property type="match status" value="1"/>
</dbReference>
<gene>
    <name evidence="2" type="ORF">BN873_p80004</name>
</gene>
<dbReference type="PANTHER" id="PTHR33498">
    <property type="entry name" value="TRANSPOSASE FOR INSERTION SEQUENCE ELEMENT IS1557"/>
    <property type="match status" value="1"/>
</dbReference>
<protein>
    <recommendedName>
        <fullName evidence="1">Transposase IS204/IS1001/IS1096/IS1165 DDE domain-containing protein</fullName>
    </recommendedName>
</protein>
<dbReference type="InterPro" id="IPR047951">
    <property type="entry name" value="Transpos_ISL3"/>
</dbReference>
<reference evidence="2" key="2">
    <citation type="submission" date="2014-03" db="EMBL/GenBank/DDBJ databases">
        <title>Candidatus Competibacter-lineage genomes retrieved from metagenomes reveal functional metabolic diversity.</title>
        <authorList>
            <person name="McIlroy S.J."/>
            <person name="Albertsen M."/>
            <person name="Andresen E.K."/>
            <person name="Saunders A.M."/>
            <person name="Kristiansen R."/>
            <person name="Stokholm-Bjerregaard M."/>
            <person name="Nielsen K.L."/>
            <person name="Nielsen P.H."/>
        </authorList>
    </citation>
    <scope>NUCLEOTIDE SEQUENCE</scope>
    <source>
        <strain evidence="2">Run_A_D11</strain>
    </source>
</reference>
<comment type="caution">
    <text evidence="2">The sequence shown here is derived from an EMBL/GenBank/DDBJ whole genome shotgun (WGS) entry which is preliminary data.</text>
</comment>
<dbReference type="Proteomes" id="UP000035760">
    <property type="component" value="Unassembled WGS sequence"/>
</dbReference>
<evidence type="ECO:0000313" key="3">
    <source>
        <dbReference type="Proteomes" id="UP000035760"/>
    </source>
</evidence>
<evidence type="ECO:0000313" key="2">
    <source>
        <dbReference type="EMBL" id="CDI04805.1"/>
    </source>
</evidence>
<feature type="domain" description="Transposase IS204/IS1001/IS1096/IS1165 DDE" evidence="1">
    <location>
        <begin position="7"/>
        <end position="244"/>
    </location>
</feature>
<organism evidence="2 3">
    <name type="scientific">Candidatus Competibacter denitrificans Run_A_D11</name>
    <dbReference type="NCBI Taxonomy" id="1400863"/>
    <lineage>
        <taxon>Bacteria</taxon>
        <taxon>Pseudomonadati</taxon>
        <taxon>Pseudomonadota</taxon>
        <taxon>Gammaproteobacteria</taxon>
        <taxon>Candidatus Competibacteraceae</taxon>
        <taxon>Candidatus Competibacter</taxon>
    </lineage>
</organism>
<sequence length="249" mass="29772">MVKVRVVGMDEFAIKKGHRDFATVIVDLEHIEIIDILDYRDQEKLIQYFQSRGTEWCEGIEVFCSDMWQGFINTAKAVFPKATLVVDRFHFFSYLNKVVDNQRKSLRRQFKDQEHFKRLKWALLKNAENLTVDDKKKLVCAFLLAPQLKIIYEHKENFRLIFNQRLTREQGEIALTQWIEEAKQIKNKHLDKFLYMLNTWKAYVLNYFTHRFTTSIIEGINNSIKTVKRMGYGFRNFANFKHRVLISFA</sequence>
<dbReference type="PANTHER" id="PTHR33498:SF1">
    <property type="entry name" value="TRANSPOSASE FOR INSERTION SEQUENCE ELEMENT IS1557"/>
    <property type="match status" value="1"/>
</dbReference>